<dbReference type="PANTHER" id="PTHR11538">
    <property type="entry name" value="PHENYLALANYL-TRNA SYNTHETASE"/>
    <property type="match status" value="1"/>
</dbReference>
<dbReference type="GO" id="GO:0005737">
    <property type="term" value="C:cytoplasm"/>
    <property type="evidence" value="ECO:0007669"/>
    <property type="project" value="TreeGrafter"/>
</dbReference>
<accession>A0A6G1IN22</accession>
<name>A0A6G1IN22_9PLEO</name>
<feature type="compositionally biased region" description="Basic and acidic residues" evidence="1">
    <location>
        <begin position="208"/>
        <end position="228"/>
    </location>
</feature>
<feature type="region of interest" description="Disordered" evidence="1">
    <location>
        <begin position="1"/>
        <end position="69"/>
    </location>
</feature>
<feature type="region of interest" description="Disordered" evidence="1">
    <location>
        <begin position="208"/>
        <end position="232"/>
    </location>
</feature>
<dbReference type="GO" id="GO:0070042">
    <property type="term" value="F:rRNA (uridine-N3-)-methyltransferase activity"/>
    <property type="evidence" value="ECO:0007669"/>
    <property type="project" value="InterPro"/>
</dbReference>
<dbReference type="OrthoDB" id="273345at2759"/>
<gene>
    <name evidence="3" type="ORF">K458DRAFT_407930</name>
</gene>
<dbReference type="GO" id="GO:0070475">
    <property type="term" value="P:rRNA base methylation"/>
    <property type="evidence" value="ECO:0007669"/>
    <property type="project" value="InterPro"/>
</dbReference>
<dbReference type="InterPro" id="IPR019446">
    <property type="entry name" value="BMT5-like"/>
</dbReference>
<evidence type="ECO:0000259" key="2">
    <source>
        <dbReference type="Pfam" id="PF10354"/>
    </source>
</evidence>
<keyword evidence="4" id="KW-1185">Reference proteome</keyword>
<dbReference type="Proteomes" id="UP000799291">
    <property type="component" value="Unassembled WGS sequence"/>
</dbReference>
<dbReference type="PANTHER" id="PTHR11538:SF26">
    <property type="entry name" value="FERREDOXIN-FOLD ANTICODON-BINDING DOMAIN-CONTAINING PROTEIN 1"/>
    <property type="match status" value="1"/>
</dbReference>
<feature type="compositionally biased region" description="Low complexity" evidence="1">
    <location>
        <begin position="31"/>
        <end position="44"/>
    </location>
</feature>
<sequence length="340" mass="37661">MSKSKTKRAHRELKRDKARKLAANQRKALVAAKPSSKPSSAPPAKKQKLNPTSTTATPANQPARTHIQASQKHDVPFGVYDNILLVGEGDFSFTRSLAVEHGCANVTGTSFDTLEEVQQKYPSFGDIEEELGTLTPPVPLHYGVDATRLGSYKVLRGGDGEGGEGWDTIAFMFPHTGGLSTDVNRQVRANQALLVGFFKACLDVSDKKDKHRPKMGEKEERERKDAAPKKHRVPFLKPGGKAIVTLFEGEPYTLWNVRDLARHAGLKVLESFKFVWEDYPGYRHVRTLGAIEGGGGWKGEDRAARMYVFEKVGDESAARGQEKKKTKRVREDSDSESEEV</sequence>
<evidence type="ECO:0000256" key="1">
    <source>
        <dbReference type="SAM" id="MobiDB-lite"/>
    </source>
</evidence>
<dbReference type="AlphaFoldDB" id="A0A6G1IN22"/>
<protein>
    <recommendedName>
        <fullName evidence="2">25S rRNA (uridine-N(3))-methyltransferase BMT5-like domain-containing protein</fullName>
    </recommendedName>
</protein>
<dbReference type="Pfam" id="PF10354">
    <property type="entry name" value="BMT5-like"/>
    <property type="match status" value="1"/>
</dbReference>
<proteinExistence type="predicted"/>
<evidence type="ECO:0000313" key="3">
    <source>
        <dbReference type="EMBL" id="KAF2679545.1"/>
    </source>
</evidence>
<feature type="compositionally biased region" description="Polar residues" evidence="1">
    <location>
        <begin position="49"/>
        <end position="69"/>
    </location>
</feature>
<feature type="compositionally biased region" description="Basic residues" evidence="1">
    <location>
        <begin position="1"/>
        <end position="20"/>
    </location>
</feature>
<feature type="domain" description="25S rRNA (uridine-N(3))-methyltransferase BMT5-like" evidence="2">
    <location>
        <begin position="84"/>
        <end position="286"/>
    </location>
</feature>
<reference evidence="3" key="1">
    <citation type="journal article" date="2020" name="Stud. Mycol.">
        <title>101 Dothideomycetes genomes: a test case for predicting lifestyles and emergence of pathogens.</title>
        <authorList>
            <person name="Haridas S."/>
            <person name="Albert R."/>
            <person name="Binder M."/>
            <person name="Bloem J."/>
            <person name="Labutti K."/>
            <person name="Salamov A."/>
            <person name="Andreopoulos B."/>
            <person name="Baker S."/>
            <person name="Barry K."/>
            <person name="Bills G."/>
            <person name="Bluhm B."/>
            <person name="Cannon C."/>
            <person name="Castanera R."/>
            <person name="Culley D."/>
            <person name="Daum C."/>
            <person name="Ezra D."/>
            <person name="Gonzalez J."/>
            <person name="Henrissat B."/>
            <person name="Kuo A."/>
            <person name="Liang C."/>
            <person name="Lipzen A."/>
            <person name="Lutzoni F."/>
            <person name="Magnuson J."/>
            <person name="Mondo S."/>
            <person name="Nolan M."/>
            <person name="Ohm R."/>
            <person name="Pangilinan J."/>
            <person name="Park H.-J."/>
            <person name="Ramirez L."/>
            <person name="Alfaro M."/>
            <person name="Sun H."/>
            <person name="Tritt A."/>
            <person name="Yoshinaga Y."/>
            <person name="Zwiers L.-H."/>
            <person name="Turgeon B."/>
            <person name="Goodwin S."/>
            <person name="Spatafora J."/>
            <person name="Crous P."/>
            <person name="Grigoriev I."/>
        </authorList>
    </citation>
    <scope>NUCLEOTIDE SEQUENCE</scope>
    <source>
        <strain evidence="3">CBS 122367</strain>
    </source>
</reference>
<feature type="region of interest" description="Disordered" evidence="1">
    <location>
        <begin position="315"/>
        <end position="340"/>
    </location>
</feature>
<dbReference type="EMBL" id="MU005602">
    <property type="protein sequence ID" value="KAF2679545.1"/>
    <property type="molecule type" value="Genomic_DNA"/>
</dbReference>
<organism evidence="3 4">
    <name type="scientific">Lentithecium fluviatile CBS 122367</name>
    <dbReference type="NCBI Taxonomy" id="1168545"/>
    <lineage>
        <taxon>Eukaryota</taxon>
        <taxon>Fungi</taxon>
        <taxon>Dikarya</taxon>
        <taxon>Ascomycota</taxon>
        <taxon>Pezizomycotina</taxon>
        <taxon>Dothideomycetes</taxon>
        <taxon>Pleosporomycetidae</taxon>
        <taxon>Pleosporales</taxon>
        <taxon>Massarineae</taxon>
        <taxon>Lentitheciaceae</taxon>
        <taxon>Lentithecium</taxon>
    </lineage>
</organism>
<evidence type="ECO:0000313" key="4">
    <source>
        <dbReference type="Proteomes" id="UP000799291"/>
    </source>
</evidence>